<reference evidence="3 4" key="1">
    <citation type="journal article" date="2021" name="MBio">
        <title>A New Model Trypanosomatid, Novymonas esmeraldas: Genomic Perception of Its 'Candidatus Pandoraea novymonadis' Endosymbiont.</title>
        <authorList>
            <person name="Zakharova A."/>
            <person name="Saura A."/>
            <person name="Butenko A."/>
            <person name="Podesvova L."/>
            <person name="Warmusova S."/>
            <person name="Kostygov A.Y."/>
            <person name="Nenarokova A."/>
            <person name="Lukes J."/>
            <person name="Opperdoes F.R."/>
            <person name="Yurchenko V."/>
        </authorList>
    </citation>
    <scope>NUCLEOTIDE SEQUENCE [LARGE SCALE GENOMIC DNA]</scope>
    <source>
        <strain evidence="3 4">E262AT.01</strain>
    </source>
</reference>
<protein>
    <submittedName>
        <fullName evidence="3">Uncharacterized protein</fullName>
    </submittedName>
</protein>
<feature type="transmembrane region" description="Helical" evidence="1">
    <location>
        <begin position="508"/>
        <end position="528"/>
    </location>
</feature>
<feature type="signal peptide" evidence="2">
    <location>
        <begin position="1"/>
        <end position="31"/>
    </location>
</feature>
<keyword evidence="4" id="KW-1185">Reference proteome</keyword>
<sequence>MTTPAATGRSRSRALALLCAALALAAVLARADSFTISSDTSRTGDAYNGDTITLDLAASTADVVTVQLANSQVIGSGLTIRSASGSSSFRRLSMSMASTTVTQATIALSGAMPTNSDIRIVATTGTLTAAQSLFDFSGLSLDTNITIVVEDTAVTWPAGSASTGSVISFSTGSTAVGISNFAAIFVLHATATNGASVVSIDTQSSLPITNSAVLAIDYSRCESCTGALVSIRSPLTVDRSSLFRISHCTAVGTANGLLASAGSVAVDGKSLYLVADSQIESGDLFNFFTGFEDPTIPFPFTVSGGSTASFLNLAGPATGTKRSAIPSTSDGTSNVIGGGCVIDGSKLPGKSDYVDQGLNVKTVVNRQGASSGTCANANCVPANTYDSTAVSGSDPCTCRCTSLFVNPPSCTAVTDPLQIYNGNAKCSVLNCRSCAALYPTSRCTQCRRNYVLTDTHECLHAAVGAEPLCNVWYCATCVKGTSDQCSECRSRFRLSDGSCRLGNTNAAAGAPIIAAAACIGAAAVFYAVF</sequence>
<comment type="caution">
    <text evidence="3">The sequence shown here is derived from an EMBL/GenBank/DDBJ whole genome shotgun (WGS) entry which is preliminary data.</text>
</comment>
<evidence type="ECO:0000256" key="1">
    <source>
        <dbReference type="SAM" id="Phobius"/>
    </source>
</evidence>
<keyword evidence="1" id="KW-0472">Membrane</keyword>
<evidence type="ECO:0000313" key="4">
    <source>
        <dbReference type="Proteomes" id="UP001430356"/>
    </source>
</evidence>
<keyword evidence="1" id="KW-1133">Transmembrane helix</keyword>
<organism evidence="3 4">
    <name type="scientific">Novymonas esmeraldas</name>
    <dbReference type="NCBI Taxonomy" id="1808958"/>
    <lineage>
        <taxon>Eukaryota</taxon>
        <taxon>Discoba</taxon>
        <taxon>Euglenozoa</taxon>
        <taxon>Kinetoplastea</taxon>
        <taxon>Metakinetoplastina</taxon>
        <taxon>Trypanosomatida</taxon>
        <taxon>Trypanosomatidae</taxon>
        <taxon>Novymonas</taxon>
    </lineage>
</organism>
<keyword evidence="1" id="KW-0812">Transmembrane</keyword>
<dbReference type="Proteomes" id="UP001430356">
    <property type="component" value="Unassembled WGS sequence"/>
</dbReference>
<evidence type="ECO:0000313" key="3">
    <source>
        <dbReference type="EMBL" id="KAK7198328.1"/>
    </source>
</evidence>
<name>A0AAW0EWE3_9TRYP</name>
<feature type="chain" id="PRO_5043732186" evidence="2">
    <location>
        <begin position="32"/>
        <end position="529"/>
    </location>
</feature>
<evidence type="ECO:0000256" key="2">
    <source>
        <dbReference type="SAM" id="SignalP"/>
    </source>
</evidence>
<dbReference type="AlphaFoldDB" id="A0AAW0EWE3"/>
<gene>
    <name evidence="3" type="ORF">NESM_000791000</name>
</gene>
<accession>A0AAW0EWE3</accession>
<proteinExistence type="predicted"/>
<dbReference type="EMBL" id="JAECZO010000143">
    <property type="protein sequence ID" value="KAK7198328.1"/>
    <property type="molecule type" value="Genomic_DNA"/>
</dbReference>
<keyword evidence="2" id="KW-0732">Signal</keyword>